<dbReference type="RefSeq" id="WP_238020827.1">
    <property type="nucleotide sequence ID" value="NZ_JAIFZM010000014.1"/>
</dbReference>
<feature type="domain" description="NodB homology" evidence="3">
    <location>
        <begin position="98"/>
        <end position="287"/>
    </location>
</feature>
<dbReference type="PANTHER" id="PTHR10587">
    <property type="entry name" value="GLYCOSYL TRANSFERASE-RELATED"/>
    <property type="match status" value="1"/>
</dbReference>
<protein>
    <submittedName>
        <fullName evidence="4">Polysaccharide deacetylase family protein</fullName>
    </submittedName>
</protein>
<dbReference type="PANTHER" id="PTHR10587:SF78">
    <property type="entry name" value="PEPTIDOGLYCAN-N-ACETYLMURAMIC ACID DEACETYLASE PDAA"/>
    <property type="match status" value="1"/>
</dbReference>
<keyword evidence="5" id="KW-1185">Reference proteome</keyword>
<dbReference type="EMBL" id="JAIFZM010000014">
    <property type="protein sequence ID" value="MCG3420440.1"/>
    <property type="molecule type" value="Genomic_DNA"/>
</dbReference>
<dbReference type="PROSITE" id="PS51677">
    <property type="entry name" value="NODB"/>
    <property type="match status" value="1"/>
</dbReference>
<feature type="region of interest" description="Disordered" evidence="1">
    <location>
        <begin position="23"/>
        <end position="92"/>
    </location>
</feature>
<dbReference type="InterPro" id="IPR011330">
    <property type="entry name" value="Glyco_hydro/deAcase_b/a-brl"/>
</dbReference>
<dbReference type="GO" id="GO:0016810">
    <property type="term" value="F:hydrolase activity, acting on carbon-nitrogen (but not peptide) bonds"/>
    <property type="evidence" value="ECO:0007669"/>
    <property type="project" value="InterPro"/>
</dbReference>
<feature type="compositionally biased region" description="Acidic residues" evidence="1">
    <location>
        <begin position="51"/>
        <end position="60"/>
    </location>
</feature>
<evidence type="ECO:0000313" key="5">
    <source>
        <dbReference type="Proteomes" id="UP001199631"/>
    </source>
</evidence>
<feature type="compositionally biased region" description="Basic and acidic residues" evidence="1">
    <location>
        <begin position="61"/>
        <end position="81"/>
    </location>
</feature>
<feature type="compositionally biased region" description="Polar residues" evidence="1">
    <location>
        <begin position="23"/>
        <end position="32"/>
    </location>
</feature>
<dbReference type="CDD" id="cd10917">
    <property type="entry name" value="CE4_NodB_like_6s_7s"/>
    <property type="match status" value="1"/>
</dbReference>
<name>A0AAW5B8X6_9BACI</name>
<dbReference type="GO" id="GO:0016020">
    <property type="term" value="C:membrane"/>
    <property type="evidence" value="ECO:0007669"/>
    <property type="project" value="TreeGrafter"/>
</dbReference>
<keyword evidence="2" id="KW-0732">Signal</keyword>
<dbReference type="GO" id="GO:0005975">
    <property type="term" value="P:carbohydrate metabolic process"/>
    <property type="evidence" value="ECO:0007669"/>
    <property type="project" value="InterPro"/>
</dbReference>
<dbReference type="InterPro" id="IPR050248">
    <property type="entry name" value="Polysacc_deacetylase_ArnD"/>
</dbReference>
<comment type="caution">
    <text evidence="4">The sequence shown here is derived from an EMBL/GenBank/DDBJ whole genome shotgun (WGS) entry which is preliminary data.</text>
</comment>
<evidence type="ECO:0000256" key="2">
    <source>
        <dbReference type="SAM" id="SignalP"/>
    </source>
</evidence>
<evidence type="ECO:0000259" key="3">
    <source>
        <dbReference type="PROSITE" id="PS51677"/>
    </source>
</evidence>
<dbReference type="InterPro" id="IPR002509">
    <property type="entry name" value="NODB_dom"/>
</dbReference>
<dbReference type="Gene3D" id="3.20.20.370">
    <property type="entry name" value="Glycoside hydrolase/deacetylase"/>
    <property type="match status" value="1"/>
</dbReference>
<dbReference type="SUPFAM" id="SSF88713">
    <property type="entry name" value="Glycoside hydrolase/deacetylase"/>
    <property type="match status" value="1"/>
</dbReference>
<feature type="signal peptide" evidence="2">
    <location>
        <begin position="1"/>
        <end position="17"/>
    </location>
</feature>
<sequence length="299" mass="33733">MRHIIIGILFVSFLFLAACNDSQETSNESGNGDQEENSKQEQEGNNQEDNSKEEEDTEDESTAKTEEQEEIVKEPIYKVDSETSSIVPLDDSGDTNEKVVLLTIDDVPDKNAIKMAETLKEHNASAIFFVNGHFIETEEGAEKLKKIHEMGFPIGNHTYSHPDLSTLSEEEQTEEIVSVSDRIEEIVGERPTFFRAPHGINTDHSQMVVKEEGMTQMNWTYGYDYFKPYEDVEKIKQAMISGEGPEAGVDYSLLKPGANLLMHDRDWTSEALGDIIEGLRDKGYEMVDPDLIQTEKNTN</sequence>
<dbReference type="Pfam" id="PF01522">
    <property type="entry name" value="Polysacc_deac_1"/>
    <property type="match status" value="1"/>
</dbReference>
<dbReference type="Proteomes" id="UP001199631">
    <property type="component" value="Unassembled WGS sequence"/>
</dbReference>
<evidence type="ECO:0000256" key="1">
    <source>
        <dbReference type="SAM" id="MobiDB-lite"/>
    </source>
</evidence>
<dbReference type="PROSITE" id="PS51257">
    <property type="entry name" value="PROKAR_LIPOPROTEIN"/>
    <property type="match status" value="1"/>
</dbReference>
<proteinExistence type="predicted"/>
<reference evidence="4 5" key="1">
    <citation type="journal article" date="2022" name="Evol. Bioinform. Online">
        <title>Draft Genome Sequence of Oceanobacillus jordanicus Strain GSFE11, a Halotolerant Plant Growth-Promoting Bacterial Endophyte Isolated From the Jordan Valley.</title>
        <authorList>
            <person name="Alhindi T."/>
            <person name="Albdaiwi R."/>
        </authorList>
    </citation>
    <scope>NUCLEOTIDE SEQUENCE [LARGE SCALE GENOMIC DNA]</scope>
    <source>
        <strain evidence="4 5">GSFE11</strain>
    </source>
</reference>
<feature type="chain" id="PRO_5043531847" evidence="2">
    <location>
        <begin position="18"/>
        <end position="299"/>
    </location>
</feature>
<evidence type="ECO:0000313" key="4">
    <source>
        <dbReference type="EMBL" id="MCG3420440.1"/>
    </source>
</evidence>
<gene>
    <name evidence="4" type="ORF">K3T81_14940</name>
</gene>
<organism evidence="4 5">
    <name type="scientific">Oceanobacillus jordanicus</name>
    <dbReference type="NCBI Taxonomy" id="2867266"/>
    <lineage>
        <taxon>Bacteria</taxon>
        <taxon>Bacillati</taxon>
        <taxon>Bacillota</taxon>
        <taxon>Bacilli</taxon>
        <taxon>Bacillales</taxon>
        <taxon>Bacillaceae</taxon>
        <taxon>Oceanobacillus</taxon>
    </lineage>
</organism>
<accession>A0AAW5B8X6</accession>
<dbReference type="AlphaFoldDB" id="A0AAW5B8X6"/>